<keyword evidence="8" id="KW-0449">Lipoprotein</keyword>
<evidence type="ECO:0000256" key="7">
    <source>
        <dbReference type="SAM" id="Phobius"/>
    </source>
</evidence>
<dbReference type="EMBL" id="FMSV02000504">
    <property type="protein sequence ID" value="SEH06749.1"/>
    <property type="molecule type" value="Genomic_DNA"/>
</dbReference>
<keyword evidence="6 7" id="KW-0472">Membrane</keyword>
<sequence>MYPVLFQVSDYIIYTYGAAMVLTFFVCLPPILYFFPRNILTYSDIYNFFLIIIVILFSSQFISLLIMQSFNFTDAIAVFHLRGFGGFSSYPALIATFIAFYLYCRIYNIPYLRTLDFLFPYAILALAIQRIFGCFMASCCHGQPTELPWGVLFPDTSSAGKIFHQLAIHPTQLYYGITTFLIWVFLLTYKKRYKDSWNGEITVMGLSLLSITYFFITFLRGDITPYPTITNLTSGQYAAIGIFILSVLIFTKKSSVK</sequence>
<evidence type="ECO:0000256" key="5">
    <source>
        <dbReference type="ARBA" id="ARBA00022989"/>
    </source>
</evidence>
<evidence type="ECO:0000256" key="3">
    <source>
        <dbReference type="ARBA" id="ARBA00022679"/>
    </source>
</evidence>
<feature type="transmembrane region" description="Helical" evidence="7">
    <location>
        <begin position="12"/>
        <end position="35"/>
    </location>
</feature>
<keyword evidence="8" id="KW-0328">Glycosyltransferase</keyword>
<dbReference type="EC" id="2.4.99.-" evidence="8"/>
<dbReference type="PANTHER" id="PTHR30589">
    <property type="entry name" value="PROLIPOPROTEIN DIACYLGLYCERYL TRANSFERASE"/>
    <property type="match status" value="1"/>
</dbReference>
<keyword evidence="4 7" id="KW-0812">Transmembrane</keyword>
<dbReference type="GO" id="GO:0005886">
    <property type="term" value="C:plasma membrane"/>
    <property type="evidence" value="ECO:0007669"/>
    <property type="project" value="InterPro"/>
</dbReference>
<keyword evidence="2" id="KW-1003">Cell membrane</keyword>
<dbReference type="GO" id="GO:0008961">
    <property type="term" value="F:phosphatidylglycerol-prolipoprotein diacylglyceryl transferase activity"/>
    <property type="evidence" value="ECO:0007669"/>
    <property type="project" value="InterPro"/>
</dbReference>
<protein>
    <submittedName>
        <fullName evidence="8">Prolipoprotein diacylglyceryl transferase</fullName>
        <ecNumber evidence="8">2.4.99.-</ecNumber>
    </submittedName>
</protein>
<keyword evidence="3 8" id="KW-0808">Transferase</keyword>
<evidence type="ECO:0000256" key="6">
    <source>
        <dbReference type="ARBA" id="ARBA00023136"/>
    </source>
</evidence>
<dbReference type="AlphaFoldDB" id="A0A1H6FBQ5"/>
<dbReference type="Pfam" id="PF01790">
    <property type="entry name" value="LGT"/>
    <property type="match status" value="1"/>
</dbReference>
<keyword evidence="5 7" id="KW-1133">Transmembrane helix</keyword>
<feature type="transmembrane region" description="Helical" evidence="7">
    <location>
        <begin position="173"/>
        <end position="189"/>
    </location>
</feature>
<accession>A0A1H6FBQ5</accession>
<reference evidence="8 9" key="1">
    <citation type="submission" date="2016-10" db="EMBL/GenBank/DDBJ databases">
        <authorList>
            <person name="de Groot N.N."/>
        </authorList>
    </citation>
    <scope>NUCLEOTIDE SEQUENCE [LARGE SCALE GENOMIC DNA]</scope>
    <source>
        <strain evidence="8">MBHS1</strain>
    </source>
</reference>
<evidence type="ECO:0000313" key="9">
    <source>
        <dbReference type="Proteomes" id="UP000236724"/>
    </source>
</evidence>
<evidence type="ECO:0000256" key="4">
    <source>
        <dbReference type="ARBA" id="ARBA00022692"/>
    </source>
</evidence>
<dbReference type="PANTHER" id="PTHR30589:SF0">
    <property type="entry name" value="PHOSPHATIDYLGLYCEROL--PROLIPOPROTEIN DIACYLGLYCERYL TRANSFERASE"/>
    <property type="match status" value="1"/>
</dbReference>
<evidence type="ECO:0000256" key="2">
    <source>
        <dbReference type="ARBA" id="ARBA00022475"/>
    </source>
</evidence>
<keyword evidence="9" id="KW-1185">Reference proteome</keyword>
<evidence type="ECO:0000256" key="1">
    <source>
        <dbReference type="ARBA" id="ARBA00007150"/>
    </source>
</evidence>
<dbReference type="GO" id="GO:0042158">
    <property type="term" value="P:lipoprotein biosynthetic process"/>
    <property type="evidence" value="ECO:0007669"/>
    <property type="project" value="InterPro"/>
</dbReference>
<gene>
    <name evidence="8" type="primary">lgt_3</name>
    <name evidence="8" type="ORF">MBHS_02615</name>
</gene>
<dbReference type="Proteomes" id="UP000236724">
    <property type="component" value="Unassembled WGS sequence"/>
</dbReference>
<proteinExistence type="inferred from homology"/>
<feature type="transmembrane region" description="Helical" evidence="7">
    <location>
        <begin position="234"/>
        <end position="251"/>
    </location>
</feature>
<feature type="transmembrane region" description="Helical" evidence="7">
    <location>
        <begin position="47"/>
        <end position="67"/>
    </location>
</feature>
<dbReference type="RefSeq" id="WP_103920496.1">
    <property type="nucleotide sequence ID" value="NZ_FMSV02000504.1"/>
</dbReference>
<name>A0A1H6FBQ5_9GAMM</name>
<feature type="transmembrane region" description="Helical" evidence="7">
    <location>
        <begin position="201"/>
        <end position="219"/>
    </location>
</feature>
<comment type="similarity">
    <text evidence="1">Belongs to the Lgt family.</text>
</comment>
<feature type="transmembrane region" description="Helical" evidence="7">
    <location>
        <begin position="118"/>
        <end position="138"/>
    </location>
</feature>
<evidence type="ECO:0000313" key="8">
    <source>
        <dbReference type="EMBL" id="SEH06749.1"/>
    </source>
</evidence>
<feature type="transmembrane region" description="Helical" evidence="7">
    <location>
        <begin position="87"/>
        <end position="106"/>
    </location>
</feature>
<organism evidence="8 9">
    <name type="scientific">Candidatus Venteria ishoeyi</name>
    <dbReference type="NCBI Taxonomy" id="1899563"/>
    <lineage>
        <taxon>Bacteria</taxon>
        <taxon>Pseudomonadati</taxon>
        <taxon>Pseudomonadota</taxon>
        <taxon>Gammaproteobacteria</taxon>
        <taxon>Thiotrichales</taxon>
        <taxon>Thiotrichaceae</taxon>
        <taxon>Venteria</taxon>
    </lineage>
</organism>
<dbReference type="InterPro" id="IPR001640">
    <property type="entry name" value="Lgt"/>
</dbReference>
<dbReference type="OrthoDB" id="871140at2"/>